<evidence type="ECO:0000313" key="3">
    <source>
        <dbReference type="Proteomes" id="UP000295515"/>
    </source>
</evidence>
<dbReference type="InterPro" id="IPR051411">
    <property type="entry name" value="Polyketide_trans_af380"/>
</dbReference>
<evidence type="ECO:0000313" key="2">
    <source>
        <dbReference type="EMBL" id="TCW02205.1"/>
    </source>
</evidence>
<dbReference type="Gene3D" id="3.40.50.1820">
    <property type="entry name" value="alpha/beta hydrolase"/>
    <property type="match status" value="1"/>
</dbReference>
<gene>
    <name evidence="2" type="ORF">EDD60_102170</name>
</gene>
<evidence type="ECO:0000259" key="1">
    <source>
        <dbReference type="Pfam" id="PF02129"/>
    </source>
</evidence>
<comment type="caution">
    <text evidence="2">The sequence shown here is derived from an EMBL/GenBank/DDBJ whole genome shotgun (WGS) entry which is preliminary data.</text>
</comment>
<dbReference type="GeneID" id="98914407"/>
<accession>A0A4R3ZB08</accession>
<reference evidence="2 3" key="1">
    <citation type="submission" date="2019-03" db="EMBL/GenBank/DDBJ databases">
        <title>Genomic Encyclopedia of Type Strains, Phase IV (KMG-IV): sequencing the most valuable type-strain genomes for metagenomic binning, comparative biology and taxonomic classification.</title>
        <authorList>
            <person name="Goeker M."/>
        </authorList>
    </citation>
    <scope>NUCLEOTIDE SEQUENCE [LARGE SCALE GENOMIC DNA]</scope>
    <source>
        <strain evidence="2 3">DSM 29487</strain>
    </source>
</reference>
<dbReference type="Gene3D" id="1.10.10.800">
    <property type="match status" value="1"/>
</dbReference>
<organism evidence="2 3">
    <name type="scientific">Longibaculum muris</name>
    <dbReference type="NCBI Taxonomy" id="1796628"/>
    <lineage>
        <taxon>Bacteria</taxon>
        <taxon>Bacillati</taxon>
        <taxon>Bacillota</taxon>
        <taxon>Erysipelotrichia</taxon>
        <taxon>Erysipelotrichales</taxon>
        <taxon>Coprobacillaceae</taxon>
        <taxon>Longibaculum</taxon>
    </lineage>
</organism>
<sequence length="313" mass="34796">MSEIYTFELNENVKREHVFYNNRYGIQLAADLYTAKDLDKNKKHPAIVVGPPYAGTKEQGPGVYANELAQRGFVVIAFDPCFMGESGGAPRHVSSPDIFSENFSAGVDFLGMLPYVDRERIGTIGICGSGGFSLSAAQVDTRIKAAVTCSLVDMSAASKMASPTELLAEKKRLNEQRWVDFENGYPEYIPAFPKVPADSIPEELEGAKAEYFSYYGMKRGHHPHALGNFTTTSKLSLINYDLLAHIDEISPRPILLIAGENAHSMAFSETVYANAKEPKELYIVPDAIHIDLYDDVHKIPFDKIENFFKENLK</sequence>
<dbReference type="GO" id="GO:0016787">
    <property type="term" value="F:hydrolase activity"/>
    <property type="evidence" value="ECO:0007669"/>
    <property type="project" value="InterPro"/>
</dbReference>
<dbReference type="AlphaFoldDB" id="A0A4R3ZB08"/>
<feature type="domain" description="Xaa-Pro dipeptidyl-peptidase-like" evidence="1">
    <location>
        <begin position="25"/>
        <end position="151"/>
    </location>
</feature>
<dbReference type="InterPro" id="IPR029058">
    <property type="entry name" value="AB_hydrolase_fold"/>
</dbReference>
<keyword evidence="3" id="KW-1185">Reference proteome</keyword>
<dbReference type="SUPFAM" id="SSF53474">
    <property type="entry name" value="alpha/beta-Hydrolases"/>
    <property type="match status" value="1"/>
</dbReference>
<protein>
    <recommendedName>
        <fullName evidence="1">Xaa-Pro dipeptidyl-peptidase-like domain-containing protein</fullName>
    </recommendedName>
</protein>
<dbReference type="RefSeq" id="WP_066446481.1">
    <property type="nucleotide sequence ID" value="NZ_JANKBF010000003.1"/>
</dbReference>
<dbReference type="Pfam" id="PF02129">
    <property type="entry name" value="Peptidase_S15"/>
    <property type="match status" value="1"/>
</dbReference>
<dbReference type="InterPro" id="IPR000383">
    <property type="entry name" value="Xaa-Pro-like_dom"/>
</dbReference>
<name>A0A4R3ZB08_9FIRM</name>
<dbReference type="PANTHER" id="PTHR47751:SF1">
    <property type="entry name" value="SUPERFAMILY HYDROLASE, PUTATIVE (AFU_ORTHOLOGUE AFUA_2G16580)-RELATED"/>
    <property type="match status" value="1"/>
</dbReference>
<dbReference type="PANTHER" id="PTHR47751">
    <property type="entry name" value="SUPERFAMILY HYDROLASE, PUTATIVE (AFU_ORTHOLOGUE AFUA_2G16580)-RELATED"/>
    <property type="match status" value="1"/>
</dbReference>
<proteinExistence type="predicted"/>
<dbReference type="EMBL" id="SMCQ01000002">
    <property type="protein sequence ID" value="TCW02205.1"/>
    <property type="molecule type" value="Genomic_DNA"/>
</dbReference>
<dbReference type="Proteomes" id="UP000295515">
    <property type="component" value="Unassembled WGS sequence"/>
</dbReference>